<dbReference type="PANTHER" id="PTHR30575:SF0">
    <property type="entry name" value="XAA-ARG DIPEPTIDASE"/>
    <property type="match status" value="1"/>
</dbReference>
<evidence type="ECO:0000313" key="2">
    <source>
        <dbReference type="EMBL" id="KAK1458550.1"/>
    </source>
</evidence>
<reference evidence="2" key="1">
    <citation type="submission" date="2016-11" db="EMBL/GenBank/DDBJ databases">
        <title>The genome sequence of Colletotrichum cuscutae.</title>
        <authorList>
            <person name="Baroncelli R."/>
        </authorList>
    </citation>
    <scope>NUCLEOTIDE SEQUENCE</scope>
    <source>
        <strain evidence="2">IMI 304802</strain>
    </source>
</reference>
<sequence length="251" mass="26616">MAHPTAAHQGGSGDGSSGLAGFKLIASHKFRVEFRGKPAHAAGEPWKGLNALDAAVAAYNNVALLRQQIQSDERVHGVIEVGGTVPNVITDYTRMNWNVRSPTIERADALLNRVKACLEAGAAATGCEIKYIVAPTYMNLRANNTLCKTYVEDMAAIGQTIQLHQAKPFNASTDMGNVSYHVPSFHGAFVIPTSPDVAGHNPKFAAAAATDEAHKAGFMCAKGMAMLAVRVLVDDDIASQARADFGSPDEE</sequence>
<gene>
    <name evidence="2" type="ORF">CCUS01_09214</name>
</gene>
<protein>
    <submittedName>
        <fullName evidence="2">Metal-dependent amidase/aminoacylase/carboxypeptidase</fullName>
    </submittedName>
</protein>
<dbReference type="EMBL" id="MPDP01000277">
    <property type="protein sequence ID" value="KAK1458550.1"/>
    <property type="molecule type" value="Genomic_DNA"/>
</dbReference>
<dbReference type="InterPro" id="IPR011650">
    <property type="entry name" value="Peptidase_M20_dimer"/>
</dbReference>
<dbReference type="SUPFAM" id="SSF53187">
    <property type="entry name" value="Zn-dependent exopeptidases"/>
    <property type="match status" value="1"/>
</dbReference>
<keyword evidence="3" id="KW-1185">Reference proteome</keyword>
<organism evidence="2 3">
    <name type="scientific">Colletotrichum cuscutae</name>
    <dbReference type="NCBI Taxonomy" id="1209917"/>
    <lineage>
        <taxon>Eukaryota</taxon>
        <taxon>Fungi</taxon>
        <taxon>Dikarya</taxon>
        <taxon>Ascomycota</taxon>
        <taxon>Pezizomycotina</taxon>
        <taxon>Sordariomycetes</taxon>
        <taxon>Hypocreomycetidae</taxon>
        <taxon>Glomerellales</taxon>
        <taxon>Glomerellaceae</taxon>
        <taxon>Colletotrichum</taxon>
        <taxon>Colletotrichum acutatum species complex</taxon>
    </lineage>
</organism>
<dbReference type="InterPro" id="IPR052030">
    <property type="entry name" value="Peptidase_M20/M20A_hydrolases"/>
</dbReference>
<dbReference type="AlphaFoldDB" id="A0AAI9XT00"/>
<proteinExistence type="predicted"/>
<dbReference type="GO" id="GO:0016805">
    <property type="term" value="F:dipeptidase activity"/>
    <property type="evidence" value="ECO:0007669"/>
    <property type="project" value="TreeGrafter"/>
</dbReference>
<dbReference type="Proteomes" id="UP001239213">
    <property type="component" value="Unassembled WGS sequence"/>
</dbReference>
<accession>A0AAI9XT00</accession>
<dbReference type="SUPFAM" id="SSF55031">
    <property type="entry name" value="Bacterial exopeptidase dimerisation domain"/>
    <property type="match status" value="1"/>
</dbReference>
<comment type="caution">
    <text evidence="2">The sequence shown here is derived from an EMBL/GenBank/DDBJ whole genome shotgun (WGS) entry which is preliminary data.</text>
</comment>
<name>A0AAI9XT00_9PEZI</name>
<dbReference type="Gene3D" id="3.30.70.360">
    <property type="match status" value="1"/>
</dbReference>
<dbReference type="Pfam" id="PF07687">
    <property type="entry name" value="M20_dimer"/>
    <property type="match status" value="1"/>
</dbReference>
<dbReference type="PANTHER" id="PTHR30575">
    <property type="entry name" value="PEPTIDASE M20"/>
    <property type="match status" value="1"/>
</dbReference>
<evidence type="ECO:0000259" key="1">
    <source>
        <dbReference type="Pfam" id="PF07687"/>
    </source>
</evidence>
<evidence type="ECO:0000313" key="3">
    <source>
        <dbReference type="Proteomes" id="UP001239213"/>
    </source>
</evidence>
<dbReference type="FunFam" id="3.30.70.360:FF:000004">
    <property type="entry name" value="Peptidase M20 domain-containing protein 2"/>
    <property type="match status" value="1"/>
</dbReference>
<dbReference type="InterPro" id="IPR036264">
    <property type="entry name" value="Bact_exopeptidase_dim_dom"/>
</dbReference>
<feature type="domain" description="Peptidase M20 dimerisation" evidence="1">
    <location>
        <begin position="28"/>
        <end position="122"/>
    </location>
</feature>